<accession>A0A8H4QF59</accession>
<dbReference type="GO" id="GO:0016020">
    <property type="term" value="C:membrane"/>
    <property type="evidence" value="ECO:0007669"/>
    <property type="project" value="TreeGrafter"/>
</dbReference>
<comment type="caution">
    <text evidence="2">The sequence shown here is derived from an EMBL/GenBank/DDBJ whole genome shotgun (WGS) entry which is preliminary data.</text>
</comment>
<feature type="compositionally biased region" description="Basic and acidic residues" evidence="1">
    <location>
        <begin position="175"/>
        <end position="189"/>
    </location>
</feature>
<name>A0A8H4QF59_9AGAR</name>
<dbReference type="GO" id="GO:0005768">
    <property type="term" value="C:endosome"/>
    <property type="evidence" value="ECO:0007669"/>
    <property type="project" value="TreeGrafter"/>
</dbReference>
<feature type="region of interest" description="Disordered" evidence="1">
    <location>
        <begin position="360"/>
        <end position="379"/>
    </location>
</feature>
<dbReference type="PANTHER" id="PTHR12947">
    <property type="entry name" value="AMSH-LIKE PROTEASE"/>
    <property type="match status" value="1"/>
</dbReference>
<reference evidence="2 3" key="1">
    <citation type="submission" date="2019-12" db="EMBL/GenBank/DDBJ databases">
        <authorList>
            <person name="Floudas D."/>
            <person name="Bentzer J."/>
            <person name="Ahren D."/>
            <person name="Johansson T."/>
            <person name="Persson P."/>
            <person name="Tunlid A."/>
        </authorList>
    </citation>
    <scope>NUCLEOTIDE SEQUENCE [LARGE SCALE GENOMIC DNA]</scope>
    <source>
        <strain evidence="2 3">CBS 102.39</strain>
    </source>
</reference>
<dbReference type="Gene3D" id="1.20.58.80">
    <property type="entry name" value="Phosphotransferase system, lactose/cellobiose-type IIA subunit"/>
    <property type="match status" value="2"/>
</dbReference>
<feature type="compositionally biased region" description="Basic and acidic residues" evidence="1">
    <location>
        <begin position="362"/>
        <end position="376"/>
    </location>
</feature>
<dbReference type="GO" id="GO:0070536">
    <property type="term" value="P:protein K63-linked deubiquitination"/>
    <property type="evidence" value="ECO:0007669"/>
    <property type="project" value="TreeGrafter"/>
</dbReference>
<dbReference type="Proteomes" id="UP000521872">
    <property type="component" value="Unassembled WGS sequence"/>
</dbReference>
<gene>
    <name evidence="2" type="ORF">D9613_010692</name>
</gene>
<organism evidence="2 3">
    <name type="scientific">Agrocybe pediades</name>
    <dbReference type="NCBI Taxonomy" id="84607"/>
    <lineage>
        <taxon>Eukaryota</taxon>
        <taxon>Fungi</taxon>
        <taxon>Dikarya</taxon>
        <taxon>Basidiomycota</taxon>
        <taxon>Agaricomycotina</taxon>
        <taxon>Agaricomycetes</taxon>
        <taxon>Agaricomycetidae</taxon>
        <taxon>Agaricales</taxon>
        <taxon>Agaricineae</taxon>
        <taxon>Strophariaceae</taxon>
        <taxon>Agrocybe</taxon>
    </lineage>
</organism>
<dbReference type="PANTHER" id="PTHR12947:SF13">
    <property type="entry name" value="FI19924P1"/>
    <property type="match status" value="1"/>
</dbReference>
<dbReference type="AlphaFoldDB" id="A0A8H4QF59"/>
<protein>
    <submittedName>
        <fullName evidence="2">Uncharacterized protein</fullName>
    </submittedName>
</protein>
<proteinExistence type="predicted"/>
<sequence length="540" mass="62208">MSNPIPARGSFNVATRPSTIAELAEKVRMIVKTLDDSRDFEHYLRQTHRHHRKWKDFAQIGDIENAFVELGRAATFVLEKLPTHRDYSTFLDENQRHNLVLNGQVMLDNMTALKLRIVDRYNKWLSEHPDHADHERTPSAQNQCKPDVVLRQQEVEKEQHRLIEEEATMWKPQRHQMEEAEKSRRDESPHNPTPARGSFNVAARPSTIAELAEKVAMIETWDDSRDFEHYLRQAHRHHRKWKDFAQIGDIENAFVELERAATFVLEKLPTHRDYSIFLDENQRHCLTLNGQVMLDNMSALKLRIVDRYDKWLSEHPDHADQERTPSAQNQCKPDVVLRQQKAEKEQHRLIEEEATMWKLQRQQREEAEGGRRDESPLLKTPSSIVDSLCATCGSSVGSVSPLSIDIRDDSGSGSPIDSINVRLGEPPGLWRNYPTAQAQVYPPIIGPNYPYQPPVPQLCCYACISRGTLMAPSNAYYNSGNVYETTVENVGNVTLNYHYYLNGLMSDPPMEDEVYSENSSDAHDQKHDTVISNTSWRNTI</sequence>
<feature type="region of interest" description="Disordered" evidence="1">
    <location>
        <begin position="164"/>
        <end position="199"/>
    </location>
</feature>
<dbReference type="EMBL" id="JAACJL010000059">
    <property type="protein sequence ID" value="KAF4609887.1"/>
    <property type="molecule type" value="Genomic_DNA"/>
</dbReference>
<evidence type="ECO:0000313" key="3">
    <source>
        <dbReference type="Proteomes" id="UP000521872"/>
    </source>
</evidence>
<keyword evidence="3" id="KW-1185">Reference proteome</keyword>
<dbReference type="GO" id="GO:0061578">
    <property type="term" value="F:K63-linked deubiquitinase activity"/>
    <property type="evidence" value="ECO:0007669"/>
    <property type="project" value="TreeGrafter"/>
</dbReference>
<evidence type="ECO:0000313" key="2">
    <source>
        <dbReference type="EMBL" id="KAF4609887.1"/>
    </source>
</evidence>
<evidence type="ECO:0000256" key="1">
    <source>
        <dbReference type="SAM" id="MobiDB-lite"/>
    </source>
</evidence>